<dbReference type="AlphaFoldDB" id="A0A4P7NLY4"/>
<dbReference type="EMBL" id="CP034208">
    <property type="protein sequence ID" value="QBZ63207.1"/>
    <property type="molecule type" value="Genomic_DNA"/>
</dbReference>
<organism evidence="1 2">
    <name type="scientific">Pyricularia oryzae</name>
    <name type="common">Rice blast fungus</name>
    <name type="synonym">Magnaporthe oryzae</name>
    <dbReference type="NCBI Taxonomy" id="318829"/>
    <lineage>
        <taxon>Eukaryota</taxon>
        <taxon>Fungi</taxon>
        <taxon>Dikarya</taxon>
        <taxon>Ascomycota</taxon>
        <taxon>Pezizomycotina</taxon>
        <taxon>Sordariomycetes</taxon>
        <taxon>Sordariomycetidae</taxon>
        <taxon>Magnaporthales</taxon>
        <taxon>Pyriculariaceae</taxon>
        <taxon>Pyricularia</taxon>
    </lineage>
</organism>
<protein>
    <submittedName>
        <fullName evidence="1">Uncharacterized protein</fullName>
    </submittedName>
</protein>
<sequence>MFGSGSNPAPCGSKVDELKMMLDQDGEVLAGRNRRLVEAQISKREEENKKRVRRCGLEGVQPKVTDFAAESFEVLKPQDPKVMMRRAEAENYDSPYFRYSKKAAEGEQVAGRERLQAFPFHLENGGSIFNGDRAEHLDKGLSRLLSITELRESVLKDISFNDQKSLALTCKTAFVAAGHFYEVHDSTCADYLGNDCRMIQIGKMDDDQRPVVVVSSRVSLLAERIFGREGLAETQVLRTTSPQGLTRDRLVRDKMMPPSEPVLLYTEGSSEADHRVEARTGARHIMMTAVPLKATPETYNRSPRPTYQNSYLHMWRGFEAIYNVGDSIETLDISCQPMLVPSHIYLVLTATPKIKRLTLRRNHLLRISDTQKLMEIVHQLVPGCILDFSPYFFYGALHREVDSNFDISKGSFGLTWEDSGVKTEKVVAVFLMRMRATEAKLGMRVLDKGMCLRDFLNRLPLRPGTVDSIIKFWDDSEVGVTDGVISWDLLHRIVEPNAAISWEYQLLACRHCDIEMPQFLMHAGNSCAFCSLEFFANAETDRYRHEKEDIANSHLDLNDLVESNTTLGSLVCAKELPAVASAENAVVVKGFWDKSVGPWTAVDTSRPELSHLMEPVLRCRRLYKIRLRDLSWAYDKQVWRWGPSAEFAINCRKAGFRDRGPGDHEFFPVQHDNVFRNQWRVDVHTGESYQVAFLPDEFAYSSQRFYSRAGDWEQSRIDFTKTDKEVEEEKYRQMYSPW</sequence>
<evidence type="ECO:0000313" key="2">
    <source>
        <dbReference type="Proteomes" id="UP000294847"/>
    </source>
</evidence>
<proteinExistence type="predicted"/>
<reference evidence="1 2" key="1">
    <citation type="journal article" date="2019" name="Mol. Biol. Evol.">
        <title>Blast fungal genomes show frequent chromosomal changes, gene gains and losses, and effector gene turnover.</title>
        <authorList>
            <person name="Gomez Luciano L.B."/>
            <person name="Jason Tsai I."/>
            <person name="Chuma I."/>
            <person name="Tosa Y."/>
            <person name="Chen Y.H."/>
            <person name="Li J.Y."/>
            <person name="Li M.Y."/>
            <person name="Jade Lu M.Y."/>
            <person name="Nakayashiki H."/>
            <person name="Li W.H."/>
        </authorList>
    </citation>
    <scope>NUCLEOTIDE SEQUENCE [LARGE SCALE GENOMIC DNA]</scope>
    <source>
        <strain evidence="1">MZ5-1-6</strain>
    </source>
</reference>
<evidence type="ECO:0000313" key="1">
    <source>
        <dbReference type="EMBL" id="QBZ63207.1"/>
    </source>
</evidence>
<accession>A0A4P7NLY4</accession>
<name>A0A4P7NLY4_PYROR</name>
<gene>
    <name evidence="1" type="ORF">PoMZ_12104</name>
</gene>
<dbReference type="Proteomes" id="UP000294847">
    <property type="component" value="Chromosome 5"/>
</dbReference>